<dbReference type="RefSeq" id="WP_338709229.1">
    <property type="nucleotide sequence ID" value="NZ_CP145894.1"/>
</dbReference>
<organism evidence="1 2">
    <name type="scientific">Paenibacillus amylolyticus</name>
    <dbReference type="NCBI Taxonomy" id="1451"/>
    <lineage>
        <taxon>Bacteria</taxon>
        <taxon>Bacillati</taxon>
        <taxon>Bacillota</taxon>
        <taxon>Bacilli</taxon>
        <taxon>Bacillales</taxon>
        <taxon>Paenibacillaceae</taxon>
        <taxon>Paenibacillus</taxon>
    </lineage>
</organism>
<dbReference type="GeneID" id="93480156"/>
<proteinExistence type="predicted"/>
<dbReference type="EMBL" id="CP145894">
    <property type="protein sequence ID" value="WWP24138.1"/>
    <property type="molecule type" value="Genomic_DNA"/>
</dbReference>
<accession>A0ABD8B2T1</accession>
<gene>
    <name evidence="1" type="ORF">V6668_31785</name>
</gene>
<keyword evidence="1" id="KW-0614">Plasmid</keyword>
<protein>
    <submittedName>
        <fullName evidence="1">Uncharacterized protein</fullName>
    </submittedName>
</protein>
<name>A0ABD8B2T1_PAEAM</name>
<reference evidence="1 2" key="1">
    <citation type="submission" date="2024-02" db="EMBL/GenBank/DDBJ databases">
        <title>Complete sequences of two Paenibacillus sp. strains and one Lysinibacillus strain isolated from the environment on STAA medium highlight biotechnological potential.</title>
        <authorList>
            <person name="Attere S.A."/>
            <person name="Piche L.C."/>
            <person name="Intertaglia L."/>
            <person name="Lami R."/>
            <person name="Charette S.J."/>
            <person name="Vincent A.T."/>
        </authorList>
    </citation>
    <scope>NUCLEOTIDE SEQUENCE [LARGE SCALE GENOMIC DNA]</scope>
    <source>
        <strain evidence="1 2">Y5S-7</strain>
        <plasmid evidence="1 2">pY5S7-2</plasmid>
    </source>
</reference>
<dbReference type="AlphaFoldDB" id="A0ABD8B2T1"/>
<evidence type="ECO:0000313" key="1">
    <source>
        <dbReference type="EMBL" id="WWP24138.1"/>
    </source>
</evidence>
<sequence length="104" mass="11796">MLRTFKLKKHDIQFTVTTHKRRITAEVDTSTFGRLTDSNGYTDYSLGTEKLTGAVADILSIYLKVSYTYGYGEQMIFNPTRILYIDSNGDLFINADILAEIEGE</sequence>
<geneLocation type="plasmid" evidence="1 2">
    <name>pY5S7-2</name>
</geneLocation>
<dbReference type="Proteomes" id="UP001364764">
    <property type="component" value="Plasmid pY5S7-2"/>
</dbReference>
<evidence type="ECO:0000313" key="2">
    <source>
        <dbReference type="Proteomes" id="UP001364764"/>
    </source>
</evidence>